<accession>A0AA50DGM3</accession>
<gene>
    <name evidence="1" type="ORF">Q9313_26810</name>
</gene>
<dbReference type="EMBL" id="CP132306">
    <property type="protein sequence ID" value="WLS01010.1"/>
    <property type="molecule type" value="Genomic_DNA"/>
</dbReference>
<geneLocation type="plasmid" evidence="1 2">
    <name>unnamed4</name>
</geneLocation>
<keyword evidence="2" id="KW-1185">Reference proteome</keyword>
<dbReference type="RefSeq" id="WP_306041198.1">
    <property type="nucleotide sequence ID" value="NZ_CP132306.1"/>
</dbReference>
<keyword evidence="1" id="KW-0614">Plasmid</keyword>
<dbReference type="AlphaFoldDB" id="A0AA50DGM3"/>
<sequence>MSDRSSRAQVRNPLLRLPAAQRIQCLPPEARQALAALLLELSRDARDHANRSWRQNKAPMAAYWKAVSVYAGHLHRITRPAKVEIETGAHALHPEQDQRRSSNEPS</sequence>
<organism evidence="1 2">
    <name type="scientific">Shinella sumterensis</name>
    <dbReference type="NCBI Taxonomy" id="1967501"/>
    <lineage>
        <taxon>Bacteria</taxon>
        <taxon>Pseudomonadati</taxon>
        <taxon>Pseudomonadota</taxon>
        <taxon>Alphaproteobacteria</taxon>
        <taxon>Hyphomicrobiales</taxon>
        <taxon>Rhizobiaceae</taxon>
        <taxon>Shinella</taxon>
    </lineage>
</organism>
<proteinExistence type="predicted"/>
<name>A0AA50DGM3_9HYPH</name>
<reference evidence="1 2" key="1">
    <citation type="submission" date="2023-08" db="EMBL/GenBank/DDBJ databases">
        <title>Pathogen: clinical or host-associated sample.</title>
        <authorList>
            <person name="Hergert J."/>
            <person name="Casey R."/>
            <person name="Wagner J."/>
            <person name="Young E.L."/>
            <person name="Oakeson K.F."/>
        </authorList>
    </citation>
    <scope>NUCLEOTIDE SEQUENCE [LARGE SCALE GENOMIC DNA]</scope>
    <source>
        <strain evidence="1 2">1760953</strain>
        <plasmid evidence="1 2">unnamed4</plasmid>
    </source>
</reference>
<evidence type="ECO:0000313" key="1">
    <source>
        <dbReference type="EMBL" id="WLS01010.1"/>
    </source>
</evidence>
<dbReference type="Proteomes" id="UP001234585">
    <property type="component" value="Plasmid unnamed4"/>
</dbReference>
<evidence type="ECO:0000313" key="2">
    <source>
        <dbReference type="Proteomes" id="UP001234585"/>
    </source>
</evidence>
<protein>
    <submittedName>
        <fullName evidence="1">Uncharacterized protein</fullName>
    </submittedName>
</protein>